<evidence type="ECO:0000259" key="1">
    <source>
        <dbReference type="PROSITE" id="PS51819"/>
    </source>
</evidence>
<keyword evidence="3" id="KW-1185">Reference proteome</keyword>
<dbReference type="EMBL" id="JAGGJA010000020">
    <property type="protein sequence ID" value="MCW9709013.1"/>
    <property type="molecule type" value="Genomic_DNA"/>
</dbReference>
<protein>
    <submittedName>
        <fullName evidence="2">VOC family protein</fullName>
    </submittedName>
</protein>
<accession>A0ABT3PT28</accession>
<dbReference type="RefSeq" id="WP_265767858.1">
    <property type="nucleotide sequence ID" value="NZ_JAGGJA010000020.1"/>
</dbReference>
<feature type="domain" description="VOC" evidence="1">
    <location>
        <begin position="8"/>
        <end position="118"/>
    </location>
</feature>
<comment type="caution">
    <text evidence="2">The sequence shown here is derived from an EMBL/GenBank/DDBJ whole genome shotgun (WGS) entry which is preliminary data.</text>
</comment>
<dbReference type="SUPFAM" id="SSF54593">
    <property type="entry name" value="Glyoxalase/Bleomycin resistance protein/Dihydroxybiphenyl dioxygenase"/>
    <property type="match status" value="1"/>
</dbReference>
<gene>
    <name evidence="2" type="ORF">J6I44_19290</name>
</gene>
<reference evidence="2 3" key="1">
    <citation type="submission" date="2021-03" db="EMBL/GenBank/DDBJ databases">
        <title>Aliifodinibius sp. nov., a new bacterium isolated from saline soil.</title>
        <authorList>
            <person name="Galisteo C."/>
            <person name="De La Haba R."/>
            <person name="Sanchez-Porro C."/>
            <person name="Ventosa A."/>
        </authorList>
    </citation>
    <scope>NUCLEOTIDE SEQUENCE [LARGE SCALE GENOMIC DNA]</scope>
    <source>
        <strain evidence="2 3">1BSP15-2V2</strain>
    </source>
</reference>
<dbReference type="Gene3D" id="3.10.180.10">
    <property type="entry name" value="2,3-Dihydroxybiphenyl 1,2-Dioxygenase, domain 1"/>
    <property type="match status" value="1"/>
</dbReference>
<sequence length="125" mass="14456">MRDNEFLGLRTVIYKVDDLQKAKKWYSKILDQSPYFDEPFYVGFDVSGYELGLQPTENQNSTGNNEVVYWGVQNIQKTYDRLLELGAKSYEEPENVGRKIITATVKDPWGNAFGIIYNPNFKAED</sequence>
<dbReference type="Proteomes" id="UP001207918">
    <property type="component" value="Unassembled WGS sequence"/>
</dbReference>
<dbReference type="InterPro" id="IPR004360">
    <property type="entry name" value="Glyas_Fos-R_dOase_dom"/>
</dbReference>
<dbReference type="InterPro" id="IPR029068">
    <property type="entry name" value="Glyas_Bleomycin-R_OHBP_Dase"/>
</dbReference>
<proteinExistence type="predicted"/>
<organism evidence="2 3">
    <name type="scientific">Fodinibius salsisoli</name>
    <dbReference type="NCBI Taxonomy" id="2820877"/>
    <lineage>
        <taxon>Bacteria</taxon>
        <taxon>Pseudomonadati</taxon>
        <taxon>Balneolota</taxon>
        <taxon>Balneolia</taxon>
        <taxon>Balneolales</taxon>
        <taxon>Balneolaceae</taxon>
        <taxon>Fodinibius</taxon>
    </lineage>
</organism>
<evidence type="ECO:0000313" key="3">
    <source>
        <dbReference type="Proteomes" id="UP001207918"/>
    </source>
</evidence>
<name>A0ABT3PT28_9BACT</name>
<dbReference type="PROSITE" id="PS51819">
    <property type="entry name" value="VOC"/>
    <property type="match status" value="1"/>
</dbReference>
<dbReference type="Pfam" id="PF00903">
    <property type="entry name" value="Glyoxalase"/>
    <property type="match status" value="1"/>
</dbReference>
<evidence type="ECO:0000313" key="2">
    <source>
        <dbReference type="EMBL" id="MCW9709013.1"/>
    </source>
</evidence>
<dbReference type="InterPro" id="IPR037523">
    <property type="entry name" value="VOC_core"/>
</dbReference>